<comment type="caution">
    <text evidence="2">The sequence shown here is derived from an EMBL/GenBank/DDBJ whole genome shotgun (WGS) entry which is preliminary data.</text>
</comment>
<keyword evidence="1" id="KW-0175">Coiled coil</keyword>
<feature type="coiled-coil region" evidence="1">
    <location>
        <begin position="4"/>
        <end position="41"/>
    </location>
</feature>
<evidence type="ECO:0000313" key="3">
    <source>
        <dbReference type="Proteomes" id="UP001519296"/>
    </source>
</evidence>
<evidence type="ECO:0000313" key="2">
    <source>
        <dbReference type="EMBL" id="MBP2624017.1"/>
    </source>
</evidence>
<proteinExistence type="predicted"/>
<name>A0ABS5B5A0_9STRE</name>
<dbReference type="RefSeq" id="WP_209628593.1">
    <property type="nucleotide sequence ID" value="NZ_PRDG01000005.1"/>
</dbReference>
<organism evidence="2 3">
    <name type="scientific">Streptococcus oricebi</name>
    <dbReference type="NCBI Taxonomy" id="1547447"/>
    <lineage>
        <taxon>Bacteria</taxon>
        <taxon>Bacillati</taxon>
        <taxon>Bacillota</taxon>
        <taxon>Bacilli</taxon>
        <taxon>Lactobacillales</taxon>
        <taxon>Streptococcaceae</taxon>
        <taxon>Streptococcus</taxon>
    </lineage>
</organism>
<evidence type="ECO:0000256" key="1">
    <source>
        <dbReference type="SAM" id="Coils"/>
    </source>
</evidence>
<dbReference type="Proteomes" id="UP001519296">
    <property type="component" value="Unassembled WGS sequence"/>
</dbReference>
<dbReference type="EMBL" id="PRDG01000005">
    <property type="protein sequence ID" value="MBP2624017.1"/>
    <property type="molecule type" value="Genomic_DNA"/>
</dbReference>
<keyword evidence="3" id="KW-1185">Reference proteome</keyword>
<sequence length="118" mass="14073">MKEWERLDREEKGLRQEAEKVEDSRKSLENLLELYREQELTHQRGNHEFLELFLGSQQFHTAQGLVAEGESAFRDLTFSLEEEIEKLRKCQGQFEDRADKLYQQKKKALLEEEKQTNG</sequence>
<accession>A0ABS5B5A0</accession>
<gene>
    <name evidence="2" type="ORF">C4K46_08705</name>
</gene>
<reference evidence="2 3" key="1">
    <citation type="submission" date="2018-02" db="EMBL/GenBank/DDBJ databases">
        <title>Draft genome sequence of Streptococcus oricebi CCUG 70868T type strain.</title>
        <authorList>
            <person name="Mendez V."/>
            <person name="Salva-Serra F."/>
            <person name="Jaen-Luchoro D."/>
            <person name="Gonzales-Siles L."/>
            <person name="Karlsson R."/>
            <person name="Engstrom-Jakobsson H."/>
            <person name="Busquets A."/>
            <person name="Gomila M."/>
            <person name="Pineiro-Iglesias B."/>
            <person name="Bennasar-Figueras A."/>
            <person name="Seeger M."/>
            <person name="Moore E."/>
        </authorList>
    </citation>
    <scope>NUCLEOTIDE SEQUENCE [LARGE SCALE GENOMIC DNA]</scope>
    <source>
        <strain evidence="2 3">CCUG 70868</strain>
    </source>
</reference>
<protein>
    <submittedName>
        <fullName evidence="2">Uncharacterized protein</fullName>
    </submittedName>
</protein>